<gene>
    <name evidence="3" type="ORF">NP493_598g01065</name>
</gene>
<keyword evidence="4" id="KW-1185">Reference proteome</keyword>
<dbReference type="PANTHER" id="PTHR16263:SF4">
    <property type="entry name" value="TETRATRICOPEPTIDE REPEAT PROTEIN 38"/>
    <property type="match status" value="1"/>
</dbReference>
<accession>A0AAD9KV18</accession>
<reference evidence="3" key="1">
    <citation type="journal article" date="2023" name="Mol. Biol. Evol.">
        <title>Third-Generation Sequencing Reveals the Adaptive Role of the Epigenome in Three Deep-Sea Polychaetes.</title>
        <authorList>
            <person name="Perez M."/>
            <person name="Aroh O."/>
            <person name="Sun Y."/>
            <person name="Lan Y."/>
            <person name="Juniper S.K."/>
            <person name="Young C.R."/>
            <person name="Angers B."/>
            <person name="Qian P.Y."/>
        </authorList>
    </citation>
    <scope>NUCLEOTIDE SEQUENCE</scope>
    <source>
        <strain evidence="3">R07B-5</strain>
    </source>
</reference>
<comment type="caution">
    <text evidence="3">The sequence shown here is derived from an EMBL/GenBank/DDBJ whole genome shotgun (WGS) entry which is preliminary data.</text>
</comment>
<evidence type="ECO:0000313" key="4">
    <source>
        <dbReference type="Proteomes" id="UP001209878"/>
    </source>
</evidence>
<keyword evidence="2" id="KW-0802">TPR repeat</keyword>
<organism evidence="3 4">
    <name type="scientific">Ridgeia piscesae</name>
    <name type="common">Tubeworm</name>
    <dbReference type="NCBI Taxonomy" id="27915"/>
    <lineage>
        <taxon>Eukaryota</taxon>
        <taxon>Metazoa</taxon>
        <taxon>Spiralia</taxon>
        <taxon>Lophotrochozoa</taxon>
        <taxon>Annelida</taxon>
        <taxon>Polychaeta</taxon>
        <taxon>Sedentaria</taxon>
        <taxon>Canalipalpata</taxon>
        <taxon>Sabellida</taxon>
        <taxon>Siboglinidae</taxon>
        <taxon>Ridgeia</taxon>
    </lineage>
</organism>
<proteinExistence type="predicted"/>
<evidence type="ECO:0000256" key="2">
    <source>
        <dbReference type="ARBA" id="ARBA00022803"/>
    </source>
</evidence>
<evidence type="ECO:0000256" key="1">
    <source>
        <dbReference type="ARBA" id="ARBA00022737"/>
    </source>
</evidence>
<sequence>MLDIVDCCSMLWRLEMEGINIGDRWNDIYEVCRPHIDDHILAFNDIHVLMSCLGAKKTDTVAKMMASIKDFIENCKGINQDITRDVGATICEAFAAYSDGEFAKAVDLLKPVRYKVLRIGGSNAQRDLFNLFLINAALKSPLTKHHRLARALLVERKALKEDAPMTDRMMARAMALHVD</sequence>
<evidence type="ECO:0000313" key="3">
    <source>
        <dbReference type="EMBL" id="KAK2177435.1"/>
    </source>
</evidence>
<dbReference type="PANTHER" id="PTHR16263">
    <property type="entry name" value="TETRATRICOPEPTIDE REPEAT PROTEIN 38"/>
    <property type="match status" value="1"/>
</dbReference>
<dbReference type="Proteomes" id="UP001209878">
    <property type="component" value="Unassembled WGS sequence"/>
</dbReference>
<keyword evidence="1" id="KW-0677">Repeat</keyword>
<dbReference type="InterPro" id="IPR033891">
    <property type="entry name" value="TTC38"/>
</dbReference>
<name>A0AAD9KV18_RIDPI</name>
<protein>
    <submittedName>
        <fullName evidence="3">Uncharacterized protein</fullName>
    </submittedName>
</protein>
<dbReference type="EMBL" id="JAODUO010000598">
    <property type="protein sequence ID" value="KAK2177435.1"/>
    <property type="molecule type" value="Genomic_DNA"/>
</dbReference>
<dbReference type="AlphaFoldDB" id="A0AAD9KV18"/>